<accession>A0A179H3U6</accession>
<feature type="region of interest" description="Disordered" evidence="1">
    <location>
        <begin position="202"/>
        <end position="221"/>
    </location>
</feature>
<comment type="caution">
    <text evidence="2">The sequence shown here is derived from an EMBL/GenBank/DDBJ whole genome shotgun (WGS) entry which is preliminary data.</text>
</comment>
<dbReference type="EMBL" id="LSBH01000002">
    <property type="protein sequence ID" value="OAQ84250.1"/>
    <property type="molecule type" value="Genomic_DNA"/>
</dbReference>
<evidence type="ECO:0000256" key="1">
    <source>
        <dbReference type="SAM" id="MobiDB-lite"/>
    </source>
</evidence>
<protein>
    <submittedName>
        <fullName evidence="2">Uncharacterized protein</fullName>
    </submittedName>
</protein>
<proteinExistence type="predicted"/>
<reference evidence="2 3" key="1">
    <citation type="submission" date="2016-01" db="EMBL/GenBank/DDBJ databases">
        <title>Biosynthesis of antibiotic leucinostatins and their inhibition on Phytophthora in bio-control Purpureocillium lilacinum.</title>
        <authorList>
            <person name="Wang G."/>
            <person name="Liu Z."/>
            <person name="Lin R."/>
            <person name="Li E."/>
            <person name="Mao Z."/>
            <person name="Ling J."/>
            <person name="Yin W."/>
            <person name="Xie B."/>
        </authorList>
    </citation>
    <scope>NUCLEOTIDE SEQUENCE [LARGE SCALE GENOMIC DNA]</scope>
    <source>
        <strain evidence="2">PLBJ-1</strain>
    </source>
</reference>
<dbReference type="Proteomes" id="UP000078240">
    <property type="component" value="Unassembled WGS sequence"/>
</dbReference>
<sequence>MLTLVRCRCRFSSRCTKYCRLSRARAAAAPSAQPTARKGGPRRRSPAVTCPAPLLCGLDAPCCPRPSTCAVSGDRVPPAEETKREAHTATLIAQETIRPLIRLPCSRWPLCRQGFVAARPVRPDHDTFVRPRRSRPFAHVLSLLKNDASLIRRRDRLARLGVCSGGAGGTSPGALRWGFSEQGRRGRGCGKDAKIVDSTGVVSAGGRPPDAMPKRGRGRHPTTWRGVAVSVVDRHLQTMALLVSVLACAFDPRARGPSQDGMAHHIPSTITSVSPSCPRLAPPKELPPARTRLSRTHIAITKSLYRECDAPSAGAKYCRLGGSSWPGG</sequence>
<name>A0A179H3U6_PURLI</name>
<organism evidence="2 3">
    <name type="scientific">Purpureocillium lilacinum</name>
    <name type="common">Paecilomyces lilacinus</name>
    <dbReference type="NCBI Taxonomy" id="33203"/>
    <lineage>
        <taxon>Eukaryota</taxon>
        <taxon>Fungi</taxon>
        <taxon>Dikarya</taxon>
        <taxon>Ascomycota</taxon>
        <taxon>Pezizomycotina</taxon>
        <taxon>Sordariomycetes</taxon>
        <taxon>Hypocreomycetidae</taxon>
        <taxon>Hypocreales</taxon>
        <taxon>Ophiocordycipitaceae</taxon>
        <taxon>Purpureocillium</taxon>
    </lineage>
</organism>
<dbReference type="AlphaFoldDB" id="A0A179H3U6"/>
<evidence type="ECO:0000313" key="2">
    <source>
        <dbReference type="EMBL" id="OAQ84250.1"/>
    </source>
</evidence>
<evidence type="ECO:0000313" key="3">
    <source>
        <dbReference type="Proteomes" id="UP000078240"/>
    </source>
</evidence>
<gene>
    <name evidence="2" type="ORF">VFPBJ_03018</name>
</gene>